<keyword evidence="2" id="KW-1185">Reference proteome</keyword>
<evidence type="ECO:0000313" key="2">
    <source>
        <dbReference type="Proteomes" id="UP000006637"/>
    </source>
</evidence>
<reference evidence="1 2" key="1">
    <citation type="submission" date="2006-06" db="EMBL/GenBank/DDBJ databases">
        <title>Complete sequence of Rubrobacter xylanophilus DSM 9941.</title>
        <authorList>
            <consortium name="US DOE Joint Genome Institute"/>
            <person name="Copeland A."/>
            <person name="Lucas S."/>
            <person name="Lapidus A."/>
            <person name="Barry K."/>
            <person name="Detter J.C."/>
            <person name="Glavina del Rio T."/>
            <person name="Hammon N."/>
            <person name="Israni S."/>
            <person name="Dalin E."/>
            <person name="Tice H."/>
            <person name="Pitluck S."/>
            <person name="Munk A.C."/>
            <person name="Brettin T."/>
            <person name="Bruce D."/>
            <person name="Han C."/>
            <person name="Tapia R."/>
            <person name="Gilna P."/>
            <person name="Schmutz J."/>
            <person name="Larimer F."/>
            <person name="Land M."/>
            <person name="Hauser L."/>
            <person name="Kyrpides N."/>
            <person name="Lykidis A."/>
            <person name="da Costa M.S."/>
            <person name="Rainey F.A."/>
            <person name="Empadinhas N."/>
            <person name="Jolivet E."/>
            <person name="Battista J.R."/>
            <person name="Richardson P."/>
        </authorList>
    </citation>
    <scope>NUCLEOTIDE SEQUENCE [LARGE SCALE GENOMIC DNA]</scope>
    <source>
        <strain evidence="2">DSM 9941 / NBRC 16129 / PRD-1</strain>
    </source>
</reference>
<evidence type="ECO:0000313" key="1">
    <source>
        <dbReference type="EMBL" id="ABG03573.1"/>
    </source>
</evidence>
<protein>
    <submittedName>
        <fullName evidence="1">Uncharacterized protein</fullName>
    </submittedName>
</protein>
<dbReference type="KEGG" id="rxy:Rxyl_0602"/>
<gene>
    <name evidence="1" type="ordered locus">Rxyl_0602</name>
</gene>
<sequence length="118" mass="12431">MYPQGVGAETGTKRFPAELARAGEARHHIAWLAAAAGLRGEALHGLAVAAEALLTDVLLGSDGGVMEVFARSEGGLLRIEISHPTATGRVRGLEAVLERFLDGHELSPERSVLVKRLG</sequence>
<dbReference type="Proteomes" id="UP000006637">
    <property type="component" value="Chromosome"/>
</dbReference>
<proteinExistence type="predicted"/>
<dbReference type="EMBL" id="CP000386">
    <property type="protein sequence ID" value="ABG03573.1"/>
    <property type="molecule type" value="Genomic_DNA"/>
</dbReference>
<accession>Q1AYF5</accession>
<organism evidence="1 2">
    <name type="scientific">Rubrobacter xylanophilus (strain DSM 9941 / JCM 11954 / NBRC 16129 / PRD-1)</name>
    <dbReference type="NCBI Taxonomy" id="266117"/>
    <lineage>
        <taxon>Bacteria</taxon>
        <taxon>Bacillati</taxon>
        <taxon>Actinomycetota</taxon>
        <taxon>Rubrobacteria</taxon>
        <taxon>Rubrobacterales</taxon>
        <taxon>Rubrobacteraceae</taxon>
        <taxon>Rubrobacter</taxon>
    </lineage>
</organism>
<dbReference type="STRING" id="266117.Rxyl_0602"/>
<dbReference type="AlphaFoldDB" id="Q1AYF5"/>
<name>Q1AYF5_RUBXD</name>
<dbReference type="HOGENOM" id="CLU_2071407_0_0_11"/>